<organism evidence="2 3">
    <name type="scientific">Pyrocoelia pectoralis</name>
    <dbReference type="NCBI Taxonomy" id="417401"/>
    <lineage>
        <taxon>Eukaryota</taxon>
        <taxon>Metazoa</taxon>
        <taxon>Ecdysozoa</taxon>
        <taxon>Arthropoda</taxon>
        <taxon>Hexapoda</taxon>
        <taxon>Insecta</taxon>
        <taxon>Pterygota</taxon>
        <taxon>Neoptera</taxon>
        <taxon>Endopterygota</taxon>
        <taxon>Coleoptera</taxon>
        <taxon>Polyphaga</taxon>
        <taxon>Elateriformia</taxon>
        <taxon>Elateroidea</taxon>
        <taxon>Lampyridae</taxon>
        <taxon>Lampyrinae</taxon>
        <taxon>Pyrocoelia</taxon>
    </lineage>
</organism>
<evidence type="ECO:0000313" key="2">
    <source>
        <dbReference type="EMBL" id="KAK5644004.1"/>
    </source>
</evidence>
<dbReference type="Proteomes" id="UP001329430">
    <property type="component" value="Chromosome 5"/>
</dbReference>
<protein>
    <submittedName>
        <fullName evidence="2">Uncharacterized protein</fullName>
    </submittedName>
</protein>
<keyword evidence="1" id="KW-0812">Transmembrane</keyword>
<feature type="transmembrane region" description="Helical" evidence="1">
    <location>
        <begin position="292"/>
        <end position="315"/>
    </location>
</feature>
<proteinExistence type="predicted"/>
<reference evidence="2 3" key="1">
    <citation type="journal article" date="2024" name="Insects">
        <title>An Improved Chromosome-Level Genome Assembly of the Firefly Pyrocoelia pectoralis.</title>
        <authorList>
            <person name="Fu X."/>
            <person name="Meyer-Rochow V.B."/>
            <person name="Ballantyne L."/>
            <person name="Zhu X."/>
        </authorList>
    </citation>
    <scope>NUCLEOTIDE SEQUENCE [LARGE SCALE GENOMIC DNA]</scope>
    <source>
        <strain evidence="2">XCY_ONT2</strain>
    </source>
</reference>
<comment type="caution">
    <text evidence="2">The sequence shown here is derived from an EMBL/GenBank/DDBJ whole genome shotgun (WGS) entry which is preliminary data.</text>
</comment>
<dbReference type="Pfam" id="PF12877">
    <property type="entry name" value="KIAA1549"/>
    <property type="match status" value="1"/>
</dbReference>
<evidence type="ECO:0000256" key="1">
    <source>
        <dbReference type="SAM" id="Phobius"/>
    </source>
</evidence>
<sequence length="462" mass="51146">MLWVFHSPLFTVVATGVLIIRFPSVYAKENFQTLDVTKLSKLERGTELVLIESGYNEQKAYRLEDFFWTGSGDGSIDDSGDRGSTAHPATVYETKTVLSTVYVPTSTTYYNQTFSDTTTNCPYCDTTMTSDQDISPTPTFESYEDYTSDYVPDADRQFWLLTVLKTDGTNPTRQDLKNGLAKLYKTAFQRQQERHLGISARSKRAIHNPDKPVNVYIIKISKSPINGEEKVEVLYHVSVAGHPVAATTAAADMHLVSDEEVVNELGYPFIIKAEPYLKVSDPEYLSSTNHTWIFIGVALSILLILLLLVAFLTLAMNKRNRTPTQVPNKNEMFHQNVTIGQPNKAFIHSETDMKKPDQSPTYINFRAHSSNATLRSGVIVSRPTSTSSSSLSGSSLDISPLMSLNKKQSTPPKKLNVTRPKAALNKTAPIKSANVLVDSDSGSDTSGRNSKNATHCKILILA</sequence>
<accession>A0AAN7VD37</accession>
<dbReference type="AlphaFoldDB" id="A0AAN7VD37"/>
<dbReference type="InterPro" id="IPR024606">
    <property type="entry name" value="KIAA1549"/>
</dbReference>
<keyword evidence="1" id="KW-0472">Membrane</keyword>
<dbReference type="EMBL" id="JAVRBK010000005">
    <property type="protein sequence ID" value="KAK5644004.1"/>
    <property type="molecule type" value="Genomic_DNA"/>
</dbReference>
<keyword evidence="1" id="KW-1133">Transmembrane helix</keyword>
<name>A0AAN7VD37_9COLE</name>
<gene>
    <name evidence="2" type="ORF">RI129_007849</name>
</gene>
<evidence type="ECO:0000313" key="3">
    <source>
        <dbReference type="Proteomes" id="UP001329430"/>
    </source>
</evidence>
<keyword evidence="3" id="KW-1185">Reference proteome</keyword>